<dbReference type="AlphaFoldDB" id="A0A127I2J1"/>
<dbReference type="EMBL" id="CP014546">
    <property type="protein sequence ID" value="AMN80883.1"/>
    <property type="molecule type" value="Genomic_DNA"/>
</dbReference>
<dbReference type="PANTHER" id="PTHR35149">
    <property type="entry name" value="SLL5132 PROTEIN"/>
    <property type="match status" value="1"/>
</dbReference>
<dbReference type="PANTHER" id="PTHR35149:SF1">
    <property type="entry name" value="DUF5655 DOMAIN-CONTAINING PROTEIN"/>
    <property type="match status" value="1"/>
</dbReference>
<dbReference type="InterPro" id="IPR011089">
    <property type="entry name" value="GmrSD_C"/>
</dbReference>
<dbReference type="Pfam" id="PF07510">
    <property type="entry name" value="GmrSD_C"/>
    <property type="match status" value="1"/>
</dbReference>
<dbReference type="Proteomes" id="UP000070516">
    <property type="component" value="Chromosome"/>
</dbReference>
<evidence type="ECO:0000259" key="2">
    <source>
        <dbReference type="Pfam" id="PF07510"/>
    </source>
</evidence>
<dbReference type="RefSeq" id="WP_061436926.1">
    <property type="nucleotide sequence ID" value="NZ_CP014546.1"/>
</dbReference>
<reference evidence="3 4" key="1">
    <citation type="submission" date="2016-02" db="EMBL/GenBank/DDBJ databases">
        <title>Complete genome sequence of Pseudomonas azotoformans S4.</title>
        <authorList>
            <person name="Fang Y."/>
            <person name="Wu L."/>
            <person name="Feng G."/>
        </authorList>
    </citation>
    <scope>NUCLEOTIDE SEQUENCE [LARGE SCALE GENOMIC DNA]</scope>
    <source>
        <strain evidence="3 4">S4</strain>
    </source>
</reference>
<evidence type="ECO:0000313" key="3">
    <source>
        <dbReference type="EMBL" id="AMN80883.1"/>
    </source>
</evidence>
<organism evidence="3 4">
    <name type="scientific">Pseudomonas azotoformans</name>
    <dbReference type="NCBI Taxonomy" id="47878"/>
    <lineage>
        <taxon>Bacteria</taxon>
        <taxon>Pseudomonadati</taxon>
        <taxon>Pseudomonadota</taxon>
        <taxon>Gammaproteobacteria</taxon>
        <taxon>Pseudomonadales</taxon>
        <taxon>Pseudomonadaceae</taxon>
        <taxon>Pseudomonas</taxon>
    </lineage>
</organism>
<dbReference type="KEGG" id="pazo:AYR47_22385"/>
<sequence>MQSSLNLQSLLADKQVIVPDYQRAYAWETPSDSSRSSQVDVFLADLERHQLSHSCSPYYLGHFLFERTDDKLHIIDGQQRLTTITLFLQALFTQLRSLRELNDDEKRCFSDLIRCGHMLRFQTVNYDRQLMNAVVHGGEKVDVSGLETKSAQRILRAFNYFTEQLRHQPEAWLVTMLRVLSQARCTAHIVRDRAEAIQMFIFQNNRGKRPSNLEVTKAQFMYAVHLRAEDEHLRENMIEDINTRFGRIYKSIASIGYRIDEDDILLYTLRVYRNSLWESTPLEMIEQALVGDEPLTFIQKFVQLLESSFIYLSVFFGKDEKAHFAIHSLVSLGSLAIALPFIIKAYRQVMPITDITALCSAFESLLLRHRLIGSRADLTSRLNDVFELFCEQDADIQPLLKRIAYLKTVERGWWAYWNDMKLEEALHGEISHATARHLLWKYEVYLGGNGQRGYRPHRFDRIDRPELEHIAPRSEPVCTPHGYGEYSEDFKSGYLNCLGNYLLLSKSHNCAVGKIAFASKLATYNHSAQQREILAFLTEDRLWGMDAIDKRHERIVRVLMAQL</sequence>
<evidence type="ECO:0000259" key="1">
    <source>
        <dbReference type="Pfam" id="PF03235"/>
    </source>
</evidence>
<name>A0A127I2J1_PSEAZ</name>
<proteinExistence type="predicted"/>
<gene>
    <name evidence="3" type="ORF">AYR47_22385</name>
</gene>
<dbReference type="InterPro" id="IPR004919">
    <property type="entry name" value="GmrSD_N"/>
</dbReference>
<evidence type="ECO:0000313" key="4">
    <source>
        <dbReference type="Proteomes" id="UP000070516"/>
    </source>
</evidence>
<feature type="domain" description="GmrSD restriction endonucleases N-terminal" evidence="1">
    <location>
        <begin position="9"/>
        <end position="220"/>
    </location>
</feature>
<dbReference type="Pfam" id="PF03235">
    <property type="entry name" value="GmrSD_N"/>
    <property type="match status" value="1"/>
</dbReference>
<feature type="domain" description="GmrSD restriction endonucleases C-terminal" evidence="2">
    <location>
        <begin position="434"/>
        <end position="557"/>
    </location>
</feature>
<protein>
    <recommendedName>
        <fullName evidence="5">DUF262 domain-containing protein</fullName>
    </recommendedName>
</protein>
<accession>A0A127I2J1</accession>
<evidence type="ECO:0008006" key="5">
    <source>
        <dbReference type="Google" id="ProtNLM"/>
    </source>
</evidence>